<dbReference type="AlphaFoldDB" id="A0A564Y8L1"/>
<evidence type="ECO:0000313" key="2">
    <source>
        <dbReference type="EMBL" id="VUZ43602.1"/>
    </source>
</evidence>
<keyword evidence="1" id="KW-0812">Transmembrane</keyword>
<accession>A0A564Y8L1</accession>
<evidence type="ECO:0000256" key="1">
    <source>
        <dbReference type="SAM" id="Phobius"/>
    </source>
</evidence>
<dbReference type="EMBL" id="CABIJS010000111">
    <property type="protein sequence ID" value="VUZ43602.1"/>
    <property type="molecule type" value="Genomic_DNA"/>
</dbReference>
<gene>
    <name evidence="2" type="ORF">WMSIL1_LOCUS3617</name>
</gene>
<feature type="transmembrane region" description="Helical" evidence="1">
    <location>
        <begin position="39"/>
        <end position="63"/>
    </location>
</feature>
<dbReference type="Proteomes" id="UP000321570">
    <property type="component" value="Unassembled WGS sequence"/>
</dbReference>
<keyword evidence="1" id="KW-0472">Membrane</keyword>
<protein>
    <submittedName>
        <fullName evidence="2">Uncharacterized protein</fullName>
    </submittedName>
</protein>
<keyword evidence="3" id="KW-1185">Reference proteome</keyword>
<sequence>MLSRGLTQVTHKAIFVFHSITKHACQLPASTLPARFKLVVAYQSTILSGQLLVFCSTIVVSSYSNSYELVTVTAVIICWLHTVCYLSNSNSSKDFLDEDVNYDGNK</sequence>
<reference evidence="2 3" key="1">
    <citation type="submission" date="2019-07" db="EMBL/GenBank/DDBJ databases">
        <authorList>
            <person name="Jastrzebski P J."/>
            <person name="Paukszto L."/>
            <person name="Jastrzebski P J."/>
        </authorList>
    </citation>
    <scope>NUCLEOTIDE SEQUENCE [LARGE SCALE GENOMIC DNA]</scope>
    <source>
        <strain evidence="2 3">WMS-il1</strain>
    </source>
</reference>
<name>A0A564Y8L1_HYMDI</name>
<feature type="transmembrane region" description="Helical" evidence="1">
    <location>
        <begin position="69"/>
        <end position="86"/>
    </location>
</feature>
<organism evidence="2 3">
    <name type="scientific">Hymenolepis diminuta</name>
    <name type="common">Rat tapeworm</name>
    <dbReference type="NCBI Taxonomy" id="6216"/>
    <lineage>
        <taxon>Eukaryota</taxon>
        <taxon>Metazoa</taxon>
        <taxon>Spiralia</taxon>
        <taxon>Lophotrochozoa</taxon>
        <taxon>Platyhelminthes</taxon>
        <taxon>Cestoda</taxon>
        <taxon>Eucestoda</taxon>
        <taxon>Cyclophyllidea</taxon>
        <taxon>Hymenolepididae</taxon>
        <taxon>Hymenolepis</taxon>
    </lineage>
</organism>
<evidence type="ECO:0000313" key="3">
    <source>
        <dbReference type="Proteomes" id="UP000321570"/>
    </source>
</evidence>
<keyword evidence="1" id="KW-1133">Transmembrane helix</keyword>
<proteinExistence type="predicted"/>